<protein>
    <recommendedName>
        <fullName evidence="2">site-specific DNA-methyltransferase (adenine-specific)</fullName>
        <ecNumber evidence="2">2.1.1.72</ecNumber>
    </recommendedName>
</protein>
<evidence type="ECO:0000256" key="3">
    <source>
        <dbReference type="ARBA" id="ARBA00022603"/>
    </source>
</evidence>
<reference evidence="10 11" key="1">
    <citation type="submission" date="2019-05" db="EMBL/GenBank/DDBJ databases">
        <authorList>
            <person name="Qu J.-H."/>
        </authorList>
    </citation>
    <scope>NUCLEOTIDE SEQUENCE [LARGE SCALE GENOMIC DNA]</scope>
    <source>
        <strain evidence="10 11">T17</strain>
    </source>
</reference>
<dbReference type="InterPro" id="IPR038333">
    <property type="entry name" value="T1MK-like_N_sf"/>
</dbReference>
<dbReference type="PRINTS" id="PR00507">
    <property type="entry name" value="N12N6MTFRASE"/>
</dbReference>
<evidence type="ECO:0000256" key="4">
    <source>
        <dbReference type="ARBA" id="ARBA00022679"/>
    </source>
</evidence>
<evidence type="ECO:0000256" key="1">
    <source>
        <dbReference type="ARBA" id="ARBA00006594"/>
    </source>
</evidence>
<dbReference type="Pfam" id="PF12161">
    <property type="entry name" value="HsdM_N"/>
    <property type="match status" value="1"/>
</dbReference>
<dbReference type="GO" id="GO:0009307">
    <property type="term" value="P:DNA restriction-modification system"/>
    <property type="evidence" value="ECO:0007669"/>
    <property type="project" value="UniProtKB-KW"/>
</dbReference>
<evidence type="ECO:0000256" key="7">
    <source>
        <dbReference type="ARBA" id="ARBA00047942"/>
    </source>
</evidence>
<gene>
    <name evidence="10" type="ORF">FEN17_18085</name>
</gene>
<dbReference type="InterPro" id="IPR029063">
    <property type="entry name" value="SAM-dependent_MTases_sf"/>
</dbReference>
<dbReference type="AlphaFoldDB" id="A0A5R9KZ25"/>
<dbReference type="PANTHER" id="PTHR42933:SF3">
    <property type="entry name" value="TYPE I RESTRICTION ENZYME MJAVIII METHYLASE SUBUNIT"/>
    <property type="match status" value="1"/>
</dbReference>
<dbReference type="InterPro" id="IPR003356">
    <property type="entry name" value="DNA_methylase_A-5"/>
</dbReference>
<evidence type="ECO:0000256" key="6">
    <source>
        <dbReference type="ARBA" id="ARBA00022747"/>
    </source>
</evidence>
<evidence type="ECO:0000256" key="5">
    <source>
        <dbReference type="ARBA" id="ARBA00022691"/>
    </source>
</evidence>
<keyword evidence="5" id="KW-0949">S-adenosyl-L-methionine</keyword>
<evidence type="ECO:0000259" key="9">
    <source>
        <dbReference type="Pfam" id="PF12161"/>
    </source>
</evidence>
<dbReference type="EMBL" id="VCEJ01000004">
    <property type="protein sequence ID" value="TLV01345.1"/>
    <property type="molecule type" value="Genomic_DNA"/>
</dbReference>
<dbReference type="Gene3D" id="3.40.50.150">
    <property type="entry name" value="Vaccinia Virus protein VP39"/>
    <property type="match status" value="1"/>
</dbReference>
<dbReference type="RefSeq" id="WP_138366716.1">
    <property type="nucleotide sequence ID" value="NZ_VCEJ01000004.1"/>
</dbReference>
<comment type="catalytic activity">
    <reaction evidence="7">
        <text>a 2'-deoxyadenosine in DNA + S-adenosyl-L-methionine = an N(6)-methyl-2'-deoxyadenosine in DNA + S-adenosyl-L-homocysteine + H(+)</text>
        <dbReference type="Rhea" id="RHEA:15197"/>
        <dbReference type="Rhea" id="RHEA-COMP:12418"/>
        <dbReference type="Rhea" id="RHEA-COMP:12419"/>
        <dbReference type="ChEBI" id="CHEBI:15378"/>
        <dbReference type="ChEBI" id="CHEBI:57856"/>
        <dbReference type="ChEBI" id="CHEBI:59789"/>
        <dbReference type="ChEBI" id="CHEBI:90615"/>
        <dbReference type="ChEBI" id="CHEBI:90616"/>
        <dbReference type="EC" id="2.1.1.72"/>
    </reaction>
</comment>
<evidence type="ECO:0000256" key="2">
    <source>
        <dbReference type="ARBA" id="ARBA00011900"/>
    </source>
</evidence>
<comment type="caution">
    <text evidence="10">The sequence shown here is derived from an EMBL/GenBank/DDBJ whole genome shotgun (WGS) entry which is preliminary data.</text>
</comment>
<dbReference type="GO" id="GO:0003677">
    <property type="term" value="F:DNA binding"/>
    <property type="evidence" value="ECO:0007669"/>
    <property type="project" value="InterPro"/>
</dbReference>
<keyword evidence="11" id="KW-1185">Reference proteome</keyword>
<dbReference type="EC" id="2.1.1.72" evidence="2"/>
<dbReference type="OrthoDB" id="9814572at2"/>
<dbReference type="GO" id="GO:0009007">
    <property type="term" value="F:site-specific DNA-methyltransferase (adenine-specific) activity"/>
    <property type="evidence" value="ECO:0007669"/>
    <property type="project" value="UniProtKB-EC"/>
</dbReference>
<keyword evidence="3 10" id="KW-0489">Methyltransferase</keyword>
<feature type="domain" description="N6 adenine-specific DNA methyltransferase N-terminal" evidence="9">
    <location>
        <begin position="6"/>
        <end position="149"/>
    </location>
</feature>
<dbReference type="Pfam" id="PF02384">
    <property type="entry name" value="N6_Mtase"/>
    <property type="match status" value="1"/>
</dbReference>
<organism evidence="10 11">
    <name type="scientific">Dyadobacter luticola</name>
    <dbReference type="NCBI Taxonomy" id="1979387"/>
    <lineage>
        <taxon>Bacteria</taxon>
        <taxon>Pseudomonadati</taxon>
        <taxon>Bacteroidota</taxon>
        <taxon>Cytophagia</taxon>
        <taxon>Cytophagales</taxon>
        <taxon>Spirosomataceae</taxon>
        <taxon>Dyadobacter</taxon>
    </lineage>
</organism>
<keyword evidence="6" id="KW-0680">Restriction system</keyword>
<keyword evidence="4 10" id="KW-0808">Transferase</keyword>
<accession>A0A5R9KZ25</accession>
<dbReference type="InterPro" id="IPR051537">
    <property type="entry name" value="DNA_Adenine_Mtase"/>
</dbReference>
<evidence type="ECO:0000259" key="8">
    <source>
        <dbReference type="Pfam" id="PF02384"/>
    </source>
</evidence>
<proteinExistence type="inferred from homology"/>
<dbReference type="SUPFAM" id="SSF53335">
    <property type="entry name" value="S-adenosyl-L-methionine-dependent methyltransferases"/>
    <property type="match status" value="1"/>
</dbReference>
<dbReference type="InterPro" id="IPR022749">
    <property type="entry name" value="D12N6_MeTrfase_N"/>
</dbReference>
<dbReference type="PANTHER" id="PTHR42933">
    <property type="entry name" value="SLR6095 PROTEIN"/>
    <property type="match status" value="1"/>
</dbReference>
<dbReference type="Gene3D" id="1.20.1260.30">
    <property type="match status" value="1"/>
</dbReference>
<dbReference type="Proteomes" id="UP000306402">
    <property type="component" value="Unassembled WGS sequence"/>
</dbReference>
<comment type="similarity">
    <text evidence="1">Belongs to the N(4)/N(6)-methyltransferase family.</text>
</comment>
<sequence>MLSTELKSKINKLWDKFWSRGITNPITAIEQISYLLFMRRIDDADTDAKLKAEFAGVVYKTLFFRPQVDEKGIAITDIHGNAVYESADDCRWSQFKDLDPDSMLERVSGKAFFFIKNLNDPSQPFTRHMQNAVFIINNSALLDEAVKAIDDIFEEIKRQQNEGQQFQDTQGDVYEYLLNELSQSGKNGQFRTPRHLIQFMSEIIDPDWTDKICDPACGTGGFLLGAYQHILTKHSSPEEIVLDENGMRRFKKYGGDKITKQEVWDHLNEKTFFGFDVDQTMVRIGLMNLMLHGIKIPQIENVDTLSKKYDQDYKDEEYSVIMANPPFTGRIDKGGMSDKLKVDGTQSELLFLIRISKMLRPGGRAAIIIPEGVLFGGSKTQKKTREVLLMDNQLEAVISLPSGAFKPYTGVKTAILVLTKVEEDSPTWHTEKVWFYQLNSDGYSLDDNRRKLTENPLPIAVDAFKQRATNTPVERKKHFYVSIDEIKDNNLDLSYNRYKKFEYEEQTYEPPQKILEALFTLETEINKDMEELRNLIG</sequence>
<evidence type="ECO:0000313" key="10">
    <source>
        <dbReference type="EMBL" id="TLV01345.1"/>
    </source>
</evidence>
<feature type="domain" description="DNA methylase adenine-specific" evidence="8">
    <location>
        <begin position="167"/>
        <end position="505"/>
    </location>
</feature>
<dbReference type="GO" id="GO:0032259">
    <property type="term" value="P:methylation"/>
    <property type="evidence" value="ECO:0007669"/>
    <property type="project" value="UniProtKB-KW"/>
</dbReference>
<dbReference type="GO" id="GO:0008170">
    <property type="term" value="F:N-methyltransferase activity"/>
    <property type="evidence" value="ECO:0007669"/>
    <property type="project" value="InterPro"/>
</dbReference>
<name>A0A5R9KZ25_9BACT</name>
<evidence type="ECO:0000313" key="11">
    <source>
        <dbReference type="Proteomes" id="UP000306402"/>
    </source>
</evidence>